<dbReference type="RefSeq" id="WP_012523629.1">
    <property type="nucleotide sequence ID" value="NC_011144.1"/>
</dbReference>
<accession>B4R9Y7</accession>
<sequence>MVQPQMAVLTLGIGDLARSRRFYAEGFGWTPVFENEEIAFYQMNGFVLGLWLQQALEADMRRTGLARPGAFALAHNVARQNEVQPLIDRLVAAGGRRLRDGDAPPHGGFRGYVADPDDHAWEIAWNPAWPIDAEGRVTFRA</sequence>
<dbReference type="InterPro" id="IPR037523">
    <property type="entry name" value="VOC_core"/>
</dbReference>
<dbReference type="KEGG" id="pzu:PHZ_c3082"/>
<dbReference type="Pfam" id="PF00903">
    <property type="entry name" value="Glyoxalase"/>
    <property type="match status" value="1"/>
</dbReference>
<gene>
    <name evidence="2" type="ordered locus">PHZ_c3082</name>
</gene>
<organism evidence="2 3">
    <name type="scientific">Phenylobacterium zucineum (strain HLK1)</name>
    <dbReference type="NCBI Taxonomy" id="450851"/>
    <lineage>
        <taxon>Bacteria</taxon>
        <taxon>Pseudomonadati</taxon>
        <taxon>Pseudomonadota</taxon>
        <taxon>Alphaproteobacteria</taxon>
        <taxon>Caulobacterales</taxon>
        <taxon>Caulobacteraceae</taxon>
        <taxon>Phenylobacterium</taxon>
    </lineage>
</organism>
<reference evidence="2 3" key="1">
    <citation type="journal article" date="2008" name="BMC Genomics">
        <title>Complete genome of Phenylobacterium zucineum - a novel facultative intracellular bacterium isolated from human erythroleukemia cell line K562.</title>
        <authorList>
            <person name="Luo Y."/>
            <person name="Xu X."/>
            <person name="Ding Z."/>
            <person name="Liu Z."/>
            <person name="Zhang B."/>
            <person name="Yan Z."/>
            <person name="Sun J."/>
            <person name="Hu S."/>
            <person name="Hu X."/>
        </authorList>
    </citation>
    <scope>NUCLEOTIDE SEQUENCE [LARGE SCALE GENOMIC DNA]</scope>
    <source>
        <strain evidence="2 3">HLK1</strain>
    </source>
</reference>
<keyword evidence="3" id="KW-1185">Reference proteome</keyword>
<evidence type="ECO:0000259" key="1">
    <source>
        <dbReference type="PROSITE" id="PS51819"/>
    </source>
</evidence>
<proteinExistence type="predicted"/>
<dbReference type="PANTHER" id="PTHR36503:SF1">
    <property type="entry name" value="BLR2520 PROTEIN"/>
    <property type="match status" value="1"/>
</dbReference>
<keyword evidence="2" id="KW-0456">Lyase</keyword>
<feature type="domain" description="VOC" evidence="1">
    <location>
        <begin position="5"/>
        <end position="126"/>
    </location>
</feature>
<dbReference type="SUPFAM" id="SSF54593">
    <property type="entry name" value="Glyoxalase/Bleomycin resistance protein/Dihydroxybiphenyl dioxygenase"/>
    <property type="match status" value="1"/>
</dbReference>
<dbReference type="Proteomes" id="UP000001868">
    <property type="component" value="Chromosome"/>
</dbReference>
<dbReference type="AlphaFoldDB" id="B4R9Y7"/>
<protein>
    <submittedName>
        <fullName evidence="2">Lactoylglutathione lyase</fullName>
    </submittedName>
</protein>
<dbReference type="eggNOG" id="COG0346">
    <property type="taxonomic scope" value="Bacteria"/>
</dbReference>
<dbReference type="GO" id="GO:0016829">
    <property type="term" value="F:lyase activity"/>
    <property type="evidence" value="ECO:0007669"/>
    <property type="project" value="UniProtKB-KW"/>
</dbReference>
<dbReference type="InterPro" id="IPR029068">
    <property type="entry name" value="Glyas_Bleomycin-R_OHBP_Dase"/>
</dbReference>
<dbReference type="Gene3D" id="3.10.180.10">
    <property type="entry name" value="2,3-Dihydroxybiphenyl 1,2-Dioxygenase, domain 1"/>
    <property type="match status" value="1"/>
</dbReference>
<dbReference type="STRING" id="450851.PHZ_c3082"/>
<dbReference type="EMBL" id="CP000747">
    <property type="protein sequence ID" value="ACG79491.1"/>
    <property type="molecule type" value="Genomic_DNA"/>
</dbReference>
<evidence type="ECO:0000313" key="3">
    <source>
        <dbReference type="Proteomes" id="UP000001868"/>
    </source>
</evidence>
<dbReference type="HOGENOM" id="CLU_046006_18_0_5"/>
<evidence type="ECO:0000313" key="2">
    <source>
        <dbReference type="EMBL" id="ACG79491.1"/>
    </source>
</evidence>
<dbReference type="OrthoDB" id="9798430at2"/>
<dbReference type="PANTHER" id="PTHR36503">
    <property type="entry name" value="BLR2520 PROTEIN"/>
    <property type="match status" value="1"/>
</dbReference>
<dbReference type="PROSITE" id="PS51819">
    <property type="entry name" value="VOC"/>
    <property type="match status" value="1"/>
</dbReference>
<dbReference type="InterPro" id="IPR004360">
    <property type="entry name" value="Glyas_Fos-R_dOase_dom"/>
</dbReference>
<name>B4R9Y7_PHEZH</name>